<dbReference type="AlphaFoldDB" id="A0A8R7P2H0"/>
<sequence length="86" mass="9563">MQSLLSLENIFPTTQKIVETRKLLGPSLPSFSPHQFQKCPPSYKEITSVAPYATACLPVPKPDPAWLSRCSLTTSRVSYARRSTLP</sequence>
<reference evidence="1" key="3">
    <citation type="submission" date="2022-06" db="UniProtKB">
        <authorList>
            <consortium name="EnsemblPlants"/>
        </authorList>
    </citation>
    <scope>IDENTIFICATION</scope>
</reference>
<name>A0A8R7P2H0_TRIUA</name>
<organism evidence="1 2">
    <name type="scientific">Triticum urartu</name>
    <name type="common">Red wild einkorn</name>
    <name type="synonym">Crithodium urartu</name>
    <dbReference type="NCBI Taxonomy" id="4572"/>
    <lineage>
        <taxon>Eukaryota</taxon>
        <taxon>Viridiplantae</taxon>
        <taxon>Streptophyta</taxon>
        <taxon>Embryophyta</taxon>
        <taxon>Tracheophyta</taxon>
        <taxon>Spermatophyta</taxon>
        <taxon>Magnoliopsida</taxon>
        <taxon>Liliopsida</taxon>
        <taxon>Poales</taxon>
        <taxon>Poaceae</taxon>
        <taxon>BOP clade</taxon>
        <taxon>Pooideae</taxon>
        <taxon>Triticodae</taxon>
        <taxon>Triticeae</taxon>
        <taxon>Triticinae</taxon>
        <taxon>Triticum</taxon>
    </lineage>
</organism>
<evidence type="ECO:0000313" key="1">
    <source>
        <dbReference type="EnsemblPlants" id="TuG1812G0100002708.01.T01.cds357932"/>
    </source>
</evidence>
<proteinExistence type="predicted"/>
<keyword evidence="2" id="KW-1185">Reference proteome</keyword>
<accession>A0A8R7P2H0</accession>
<dbReference type="EnsemblPlants" id="TuG1812G0100002708.01.T01">
    <property type="protein sequence ID" value="TuG1812G0100002708.01.T01.cds357932"/>
    <property type="gene ID" value="TuG1812G0100002708.01"/>
</dbReference>
<dbReference type="Gramene" id="TuG1812G0100002708.01.T01">
    <property type="protein sequence ID" value="TuG1812G0100002708.01.T01.cds357932"/>
    <property type="gene ID" value="TuG1812G0100002708.01"/>
</dbReference>
<protein>
    <submittedName>
        <fullName evidence="1">Uncharacterized protein</fullName>
    </submittedName>
</protein>
<evidence type="ECO:0000313" key="2">
    <source>
        <dbReference type="Proteomes" id="UP000015106"/>
    </source>
</evidence>
<dbReference type="Proteomes" id="UP000015106">
    <property type="component" value="Chromosome 1"/>
</dbReference>
<reference evidence="1" key="2">
    <citation type="submission" date="2018-03" db="EMBL/GenBank/DDBJ databases">
        <title>The Triticum urartu genome reveals the dynamic nature of wheat genome evolution.</title>
        <authorList>
            <person name="Ling H."/>
            <person name="Ma B."/>
            <person name="Shi X."/>
            <person name="Liu H."/>
            <person name="Dong L."/>
            <person name="Sun H."/>
            <person name="Cao Y."/>
            <person name="Gao Q."/>
            <person name="Zheng S."/>
            <person name="Li Y."/>
            <person name="Yu Y."/>
            <person name="Du H."/>
            <person name="Qi M."/>
            <person name="Li Y."/>
            <person name="Yu H."/>
            <person name="Cui Y."/>
            <person name="Wang N."/>
            <person name="Chen C."/>
            <person name="Wu H."/>
            <person name="Zhao Y."/>
            <person name="Zhang J."/>
            <person name="Li Y."/>
            <person name="Zhou W."/>
            <person name="Zhang B."/>
            <person name="Hu W."/>
            <person name="Eijk M."/>
            <person name="Tang J."/>
            <person name="Witsenboer H."/>
            <person name="Zhao S."/>
            <person name="Li Z."/>
            <person name="Zhang A."/>
            <person name="Wang D."/>
            <person name="Liang C."/>
        </authorList>
    </citation>
    <scope>NUCLEOTIDE SEQUENCE [LARGE SCALE GENOMIC DNA]</scope>
    <source>
        <strain evidence="1">cv. G1812</strain>
    </source>
</reference>
<reference evidence="2" key="1">
    <citation type="journal article" date="2013" name="Nature">
        <title>Draft genome of the wheat A-genome progenitor Triticum urartu.</title>
        <authorList>
            <person name="Ling H.Q."/>
            <person name="Zhao S."/>
            <person name="Liu D."/>
            <person name="Wang J."/>
            <person name="Sun H."/>
            <person name="Zhang C."/>
            <person name="Fan H."/>
            <person name="Li D."/>
            <person name="Dong L."/>
            <person name="Tao Y."/>
            <person name="Gao C."/>
            <person name="Wu H."/>
            <person name="Li Y."/>
            <person name="Cui Y."/>
            <person name="Guo X."/>
            <person name="Zheng S."/>
            <person name="Wang B."/>
            <person name="Yu K."/>
            <person name="Liang Q."/>
            <person name="Yang W."/>
            <person name="Lou X."/>
            <person name="Chen J."/>
            <person name="Feng M."/>
            <person name="Jian J."/>
            <person name="Zhang X."/>
            <person name="Luo G."/>
            <person name="Jiang Y."/>
            <person name="Liu J."/>
            <person name="Wang Z."/>
            <person name="Sha Y."/>
            <person name="Zhang B."/>
            <person name="Wu H."/>
            <person name="Tang D."/>
            <person name="Shen Q."/>
            <person name="Xue P."/>
            <person name="Zou S."/>
            <person name="Wang X."/>
            <person name="Liu X."/>
            <person name="Wang F."/>
            <person name="Yang Y."/>
            <person name="An X."/>
            <person name="Dong Z."/>
            <person name="Zhang K."/>
            <person name="Zhang X."/>
            <person name="Luo M.C."/>
            <person name="Dvorak J."/>
            <person name="Tong Y."/>
            <person name="Wang J."/>
            <person name="Yang H."/>
            <person name="Li Z."/>
            <person name="Wang D."/>
            <person name="Zhang A."/>
            <person name="Wang J."/>
        </authorList>
    </citation>
    <scope>NUCLEOTIDE SEQUENCE</scope>
    <source>
        <strain evidence="2">cv. G1812</strain>
    </source>
</reference>